<gene>
    <name evidence="2" type="ORF">ENT78_02695</name>
</gene>
<accession>A0A7V4NEZ6</accession>
<evidence type="ECO:0000256" key="1">
    <source>
        <dbReference type="SAM" id="Phobius"/>
    </source>
</evidence>
<keyword evidence="1" id="KW-1133">Transmembrane helix</keyword>
<feature type="transmembrane region" description="Helical" evidence="1">
    <location>
        <begin position="30"/>
        <end position="49"/>
    </location>
</feature>
<keyword evidence="1" id="KW-0812">Transmembrane</keyword>
<name>A0A7V4NEZ6_FERPE</name>
<protein>
    <submittedName>
        <fullName evidence="2">Uncharacterized protein</fullName>
    </submittedName>
</protein>
<comment type="caution">
    <text evidence="2">The sequence shown here is derived from an EMBL/GenBank/DDBJ whole genome shotgun (WGS) entry which is preliminary data.</text>
</comment>
<reference evidence="2" key="1">
    <citation type="journal article" date="2020" name="mSystems">
        <title>Genome- and Community-Level Interaction Insights into Carbon Utilization and Element Cycling Functions of Hydrothermarchaeota in Hydrothermal Sediment.</title>
        <authorList>
            <person name="Zhou Z."/>
            <person name="Liu Y."/>
            <person name="Xu W."/>
            <person name="Pan J."/>
            <person name="Luo Z.H."/>
            <person name="Li M."/>
        </authorList>
    </citation>
    <scope>NUCLEOTIDE SEQUENCE [LARGE SCALE GENOMIC DNA]</scope>
    <source>
        <strain evidence="2">SpSt-61</strain>
    </source>
</reference>
<dbReference type="EMBL" id="DSZZ01000122">
    <property type="protein sequence ID" value="HGU52424.1"/>
    <property type="molecule type" value="Genomic_DNA"/>
</dbReference>
<organism evidence="2">
    <name type="scientific">Fervidobacterium pennivorans</name>
    <dbReference type="NCBI Taxonomy" id="93466"/>
    <lineage>
        <taxon>Bacteria</taxon>
        <taxon>Thermotogati</taxon>
        <taxon>Thermotogota</taxon>
        <taxon>Thermotogae</taxon>
        <taxon>Thermotogales</taxon>
        <taxon>Fervidobacteriaceae</taxon>
        <taxon>Fervidobacterium</taxon>
    </lineage>
</organism>
<sequence length="70" mass="7656">MLIAISDGMEIVQLATNMKMKAESSNNCETITIASMIAFLLTLIIFLLLQDTFVKSLLGTGLKDQNMSLC</sequence>
<dbReference type="AlphaFoldDB" id="A0A7V4NEZ6"/>
<keyword evidence="1" id="KW-0472">Membrane</keyword>
<evidence type="ECO:0000313" key="2">
    <source>
        <dbReference type="EMBL" id="HGU52424.1"/>
    </source>
</evidence>
<proteinExistence type="predicted"/>